<dbReference type="AlphaFoldDB" id="A0A6M1RWS3"/>
<dbReference type="EMBL" id="JAAKYA010000051">
    <property type="protein sequence ID" value="NGO39222.1"/>
    <property type="molecule type" value="Genomic_DNA"/>
</dbReference>
<organism evidence="1 2">
    <name type="scientific">Limisphaera ngatamarikiensis</name>
    <dbReference type="NCBI Taxonomy" id="1324935"/>
    <lineage>
        <taxon>Bacteria</taxon>
        <taxon>Pseudomonadati</taxon>
        <taxon>Verrucomicrobiota</taxon>
        <taxon>Verrucomicrobiia</taxon>
        <taxon>Limisphaerales</taxon>
        <taxon>Limisphaeraceae</taxon>
        <taxon>Limisphaera</taxon>
    </lineage>
</organism>
<protein>
    <submittedName>
        <fullName evidence="1">Uncharacterized protein</fullName>
    </submittedName>
</protein>
<comment type="caution">
    <text evidence="1">The sequence shown here is derived from an EMBL/GenBank/DDBJ whole genome shotgun (WGS) entry which is preliminary data.</text>
</comment>
<proteinExistence type="predicted"/>
<sequence length="172" mass="19454">MTVRILLGICGLLALLVLWGALSAREASKLRPPASVRTFNDFLREMPPPVKVRTFLFEGTNYFEVWGQMGGFIMLPSGSSSYIFDPGGRLVDWVADRGDAGNYHRKWGYFKDARFISVEEMLQILACTNSPAPRTNRSVGRPPQRENWSECSWRWPRDSGLALEEGLWRIGG</sequence>
<accession>A0A6M1RWS3</accession>
<dbReference type="RefSeq" id="WP_165107107.1">
    <property type="nucleotide sequence ID" value="NZ_JAAKYA010000051.1"/>
</dbReference>
<name>A0A6M1RWS3_9BACT</name>
<reference evidence="1 2" key="1">
    <citation type="submission" date="2020-02" db="EMBL/GenBank/DDBJ databases">
        <title>Draft genome sequence of Limisphaera ngatamarikiensis NGM72.4T, a thermophilic Verrucomicrobia grouped in subdivision 3.</title>
        <authorList>
            <person name="Carere C.R."/>
            <person name="Steen J."/>
            <person name="Hugenholtz P."/>
            <person name="Stott M.B."/>
        </authorList>
    </citation>
    <scope>NUCLEOTIDE SEQUENCE [LARGE SCALE GENOMIC DNA]</scope>
    <source>
        <strain evidence="1 2">NGM72.4</strain>
    </source>
</reference>
<gene>
    <name evidence="1" type="ORF">G4L39_07395</name>
</gene>
<evidence type="ECO:0000313" key="2">
    <source>
        <dbReference type="Proteomes" id="UP000477311"/>
    </source>
</evidence>
<keyword evidence="2" id="KW-1185">Reference proteome</keyword>
<dbReference type="Proteomes" id="UP000477311">
    <property type="component" value="Unassembled WGS sequence"/>
</dbReference>
<evidence type="ECO:0000313" key="1">
    <source>
        <dbReference type="EMBL" id="NGO39222.1"/>
    </source>
</evidence>